<organism evidence="5 6">
    <name type="scientific">Deefgea chitinilytica</name>
    <dbReference type="NCBI Taxonomy" id="570276"/>
    <lineage>
        <taxon>Bacteria</taxon>
        <taxon>Pseudomonadati</taxon>
        <taxon>Pseudomonadota</taxon>
        <taxon>Betaproteobacteria</taxon>
        <taxon>Neisseriales</taxon>
        <taxon>Chitinibacteraceae</taxon>
        <taxon>Deefgea</taxon>
    </lineage>
</organism>
<protein>
    <recommendedName>
        <fullName evidence="1">diguanylate cyclase</fullName>
        <ecNumber evidence="1">2.7.7.65</ecNumber>
    </recommendedName>
</protein>
<dbReference type="InterPro" id="IPR019734">
    <property type="entry name" value="TPR_rpt"/>
</dbReference>
<dbReference type="SMART" id="SM00267">
    <property type="entry name" value="GGDEF"/>
    <property type="match status" value="1"/>
</dbReference>
<dbReference type="Gene3D" id="3.30.70.270">
    <property type="match status" value="1"/>
</dbReference>
<dbReference type="EC" id="2.7.7.65" evidence="1"/>
<sequence length="533" mass="60624">MPNSLSVFTKQLAEISSQLERQAPLQALALIDEISNSTYQFTTPKQRIALLMHKAQAEMTLGQGHALVTTLNEALSLSQSAEFASERLQILNQLADQIYTMGDYRKSIQLWMNSIELGLELGDISSAILAFISIGGIFNAAEQHERAFKLHQQAFHYSRNLDNPHIYYTLRLYLAADYMWLHLPEDTLRVLDEADHVIKQHQFFEGQAESHLWRALALFQLGRFSEAITHLQQGLACAIQHHHYWGQIKCAYHLGLILTQQHRHAEAEQALLEALAIASDNEFMQLLRDCWLALSALYEAMGQAQQAYFALQSAHSFEHQLAKSAPILEIEPRILQRLAALETRFSLEISRQENRQLLEQQAQQIQKLNQLLTEVEQDALTKLANRRWLDTHLAPQIAKLHAEEQLSILLLDLDHFKQINDDFSHLAGDEVLRDLGQILQQACRDNDTPVRYGGEEFLLVLKGLNLFSAAKVAERIRSQVAEHEWPNSIQGRNITISIGVAQAQAGDNLISLIERADQALYRAKHLGRNRIEL</sequence>
<dbReference type="EMBL" id="WOFE01000001">
    <property type="protein sequence ID" value="MBM5571048.1"/>
    <property type="molecule type" value="Genomic_DNA"/>
</dbReference>
<dbReference type="Pfam" id="PF13181">
    <property type="entry name" value="TPR_8"/>
    <property type="match status" value="1"/>
</dbReference>
<dbReference type="InterPro" id="IPR000160">
    <property type="entry name" value="GGDEF_dom"/>
</dbReference>
<evidence type="ECO:0000256" key="3">
    <source>
        <dbReference type="SAM" id="Coils"/>
    </source>
</evidence>
<dbReference type="PANTHER" id="PTHR45138">
    <property type="entry name" value="REGULATORY COMPONENTS OF SENSORY TRANSDUCTION SYSTEM"/>
    <property type="match status" value="1"/>
</dbReference>
<feature type="coiled-coil region" evidence="3">
    <location>
        <begin position="351"/>
        <end position="378"/>
    </location>
</feature>
<comment type="caution">
    <text evidence="5">The sequence shown here is derived from an EMBL/GenBank/DDBJ whole genome shotgun (WGS) entry which is preliminary data.</text>
</comment>
<accession>A0ABS2CA77</accession>
<evidence type="ECO:0000313" key="6">
    <source>
        <dbReference type="Proteomes" id="UP001195660"/>
    </source>
</evidence>
<comment type="catalytic activity">
    <reaction evidence="2">
        <text>2 GTP = 3',3'-c-di-GMP + 2 diphosphate</text>
        <dbReference type="Rhea" id="RHEA:24898"/>
        <dbReference type="ChEBI" id="CHEBI:33019"/>
        <dbReference type="ChEBI" id="CHEBI:37565"/>
        <dbReference type="ChEBI" id="CHEBI:58805"/>
        <dbReference type="EC" id="2.7.7.65"/>
    </reaction>
</comment>
<evidence type="ECO:0000313" key="5">
    <source>
        <dbReference type="EMBL" id="MBM5571048.1"/>
    </source>
</evidence>
<dbReference type="InterPro" id="IPR043128">
    <property type="entry name" value="Rev_trsase/Diguanyl_cyclase"/>
</dbReference>
<reference evidence="5 6" key="1">
    <citation type="submission" date="2019-11" db="EMBL/GenBank/DDBJ databases">
        <title>Novel Deefgea species.</title>
        <authorList>
            <person name="Han J.-H."/>
        </authorList>
    </citation>
    <scope>NUCLEOTIDE SEQUENCE [LARGE SCALE GENOMIC DNA]</scope>
    <source>
        <strain evidence="5 6">LMG 24817</strain>
    </source>
</reference>
<dbReference type="CDD" id="cd01949">
    <property type="entry name" value="GGDEF"/>
    <property type="match status" value="1"/>
</dbReference>
<dbReference type="RefSeq" id="WP_203570307.1">
    <property type="nucleotide sequence ID" value="NZ_WOFE01000001.1"/>
</dbReference>
<dbReference type="PANTHER" id="PTHR45138:SF9">
    <property type="entry name" value="DIGUANYLATE CYCLASE DGCM-RELATED"/>
    <property type="match status" value="1"/>
</dbReference>
<proteinExistence type="predicted"/>
<evidence type="ECO:0000259" key="4">
    <source>
        <dbReference type="PROSITE" id="PS50887"/>
    </source>
</evidence>
<dbReference type="SUPFAM" id="SSF55073">
    <property type="entry name" value="Nucleotide cyclase"/>
    <property type="match status" value="1"/>
</dbReference>
<dbReference type="PROSITE" id="PS50887">
    <property type="entry name" value="GGDEF"/>
    <property type="match status" value="1"/>
</dbReference>
<dbReference type="NCBIfam" id="TIGR00254">
    <property type="entry name" value="GGDEF"/>
    <property type="match status" value="1"/>
</dbReference>
<evidence type="ECO:0000256" key="2">
    <source>
        <dbReference type="ARBA" id="ARBA00034247"/>
    </source>
</evidence>
<keyword evidence="3" id="KW-0175">Coiled coil</keyword>
<dbReference type="SUPFAM" id="SSF48452">
    <property type="entry name" value="TPR-like"/>
    <property type="match status" value="2"/>
</dbReference>
<dbReference type="Gene3D" id="1.25.40.10">
    <property type="entry name" value="Tetratricopeptide repeat domain"/>
    <property type="match status" value="2"/>
</dbReference>
<keyword evidence="6" id="KW-1185">Reference proteome</keyword>
<dbReference type="InterPro" id="IPR050469">
    <property type="entry name" value="Diguanylate_Cyclase"/>
</dbReference>
<feature type="domain" description="GGDEF" evidence="4">
    <location>
        <begin position="404"/>
        <end position="533"/>
    </location>
</feature>
<dbReference type="SMART" id="SM00028">
    <property type="entry name" value="TPR"/>
    <property type="match status" value="5"/>
</dbReference>
<gene>
    <name evidence="5" type="ORF">GM173_05570</name>
</gene>
<evidence type="ECO:0000256" key="1">
    <source>
        <dbReference type="ARBA" id="ARBA00012528"/>
    </source>
</evidence>
<dbReference type="InterPro" id="IPR011990">
    <property type="entry name" value="TPR-like_helical_dom_sf"/>
</dbReference>
<dbReference type="Pfam" id="PF00990">
    <property type="entry name" value="GGDEF"/>
    <property type="match status" value="1"/>
</dbReference>
<dbReference type="Proteomes" id="UP001195660">
    <property type="component" value="Unassembled WGS sequence"/>
</dbReference>
<name>A0ABS2CA77_9NEIS</name>
<dbReference type="InterPro" id="IPR029787">
    <property type="entry name" value="Nucleotide_cyclase"/>
</dbReference>